<dbReference type="RefSeq" id="WP_263713359.1">
    <property type="nucleotide sequence ID" value="NZ_JAOWKX010000008.1"/>
</dbReference>
<keyword evidence="6" id="KW-0378">Hydrolase</keyword>
<evidence type="ECO:0000256" key="2">
    <source>
        <dbReference type="ARBA" id="ARBA00001947"/>
    </source>
</evidence>
<dbReference type="Proteomes" id="UP001652504">
    <property type="component" value="Unassembled WGS sequence"/>
</dbReference>
<evidence type="ECO:0000313" key="11">
    <source>
        <dbReference type="EMBL" id="MCV2886072.1"/>
    </source>
</evidence>
<dbReference type="SUPFAM" id="SSF53649">
    <property type="entry name" value="Alkaline phosphatase-like"/>
    <property type="match status" value="1"/>
</dbReference>
<evidence type="ECO:0000256" key="6">
    <source>
        <dbReference type="ARBA" id="ARBA00022801"/>
    </source>
</evidence>
<organism evidence="11 12">
    <name type="scientific">Fluctibacter corallii</name>
    <dbReference type="NCBI Taxonomy" id="2984329"/>
    <lineage>
        <taxon>Bacteria</taxon>
        <taxon>Pseudomonadati</taxon>
        <taxon>Pseudomonadota</taxon>
        <taxon>Gammaproteobacteria</taxon>
        <taxon>Alteromonadales</taxon>
        <taxon>Alteromonadaceae</taxon>
        <taxon>Fluctibacter</taxon>
    </lineage>
</organism>
<dbReference type="PRINTS" id="PR00113">
    <property type="entry name" value="ALKPHPHTASE"/>
</dbReference>
<evidence type="ECO:0000256" key="4">
    <source>
        <dbReference type="ARBA" id="ARBA00022553"/>
    </source>
</evidence>
<evidence type="ECO:0000256" key="9">
    <source>
        <dbReference type="RuleBase" id="RU003946"/>
    </source>
</evidence>
<keyword evidence="10" id="KW-0732">Signal</keyword>
<evidence type="ECO:0000256" key="7">
    <source>
        <dbReference type="ARBA" id="ARBA00022833"/>
    </source>
</evidence>
<keyword evidence="8" id="KW-0460">Magnesium</keyword>
<dbReference type="Gene3D" id="3.40.720.10">
    <property type="entry name" value="Alkaline Phosphatase, subunit A"/>
    <property type="match status" value="1"/>
</dbReference>
<comment type="cofactor">
    <cofactor evidence="2">
        <name>Zn(2+)</name>
        <dbReference type="ChEBI" id="CHEBI:29105"/>
    </cofactor>
</comment>
<keyword evidence="5" id="KW-0479">Metal-binding</keyword>
<evidence type="ECO:0000256" key="10">
    <source>
        <dbReference type="SAM" id="SignalP"/>
    </source>
</evidence>
<feature type="chain" id="PRO_5045721168" evidence="10">
    <location>
        <begin position="18"/>
        <end position="429"/>
    </location>
</feature>
<keyword evidence="7" id="KW-0862">Zinc</keyword>
<dbReference type="EMBL" id="JAOWKX010000008">
    <property type="protein sequence ID" value="MCV2886072.1"/>
    <property type="molecule type" value="Genomic_DNA"/>
</dbReference>
<accession>A0ABT3ACQ7</accession>
<dbReference type="CDD" id="cd16012">
    <property type="entry name" value="ALP"/>
    <property type="match status" value="1"/>
</dbReference>
<comment type="cofactor">
    <cofactor evidence="1">
        <name>Mg(2+)</name>
        <dbReference type="ChEBI" id="CHEBI:18420"/>
    </cofactor>
</comment>
<dbReference type="Pfam" id="PF00245">
    <property type="entry name" value="Alk_phosphatase"/>
    <property type="match status" value="1"/>
</dbReference>
<dbReference type="InterPro" id="IPR001952">
    <property type="entry name" value="Alkaline_phosphatase"/>
</dbReference>
<dbReference type="PANTHER" id="PTHR11596">
    <property type="entry name" value="ALKALINE PHOSPHATASE"/>
    <property type="match status" value="1"/>
</dbReference>
<dbReference type="SMART" id="SM00098">
    <property type="entry name" value="alkPPc"/>
    <property type="match status" value="1"/>
</dbReference>
<dbReference type="PANTHER" id="PTHR11596:SF5">
    <property type="entry name" value="ALKALINE PHOSPHATASE"/>
    <property type="match status" value="1"/>
</dbReference>
<proteinExistence type="inferred from homology"/>
<evidence type="ECO:0000313" key="12">
    <source>
        <dbReference type="Proteomes" id="UP001652504"/>
    </source>
</evidence>
<evidence type="ECO:0000256" key="5">
    <source>
        <dbReference type="ARBA" id="ARBA00022723"/>
    </source>
</evidence>
<dbReference type="Gene3D" id="1.10.60.40">
    <property type="match status" value="1"/>
</dbReference>
<evidence type="ECO:0000256" key="1">
    <source>
        <dbReference type="ARBA" id="ARBA00001946"/>
    </source>
</evidence>
<dbReference type="InterPro" id="IPR018299">
    <property type="entry name" value="Alkaline_phosphatase_AS"/>
</dbReference>
<feature type="signal peptide" evidence="10">
    <location>
        <begin position="1"/>
        <end position="17"/>
    </location>
</feature>
<protein>
    <submittedName>
        <fullName evidence="11">Alkaline phosphatase</fullName>
    </submittedName>
</protein>
<evidence type="ECO:0000256" key="3">
    <source>
        <dbReference type="ARBA" id="ARBA00005984"/>
    </source>
</evidence>
<reference evidence="11 12" key="1">
    <citation type="submission" date="2022-10" db="EMBL/GenBank/DDBJ databases">
        <title>Aestuariibacter sp. AA17 isolated from Montipora capitata coral fragment.</title>
        <authorList>
            <person name="Emsley S.A."/>
            <person name="Pfannmuller K.M."/>
            <person name="Loughran R.M."/>
            <person name="Shlafstein M."/>
            <person name="Papke E."/>
            <person name="Saw J.H."/>
            <person name="Ushijima B."/>
            <person name="Videau P."/>
        </authorList>
    </citation>
    <scope>NUCLEOTIDE SEQUENCE [LARGE SCALE GENOMIC DNA]</scope>
    <source>
        <strain evidence="11 12">AA17</strain>
    </source>
</reference>
<sequence>MKYLATALLAATFGLQAAEQPKNIIMVVGDGMGPAVTTGYRYFADNPDTPEIEDTVFDRHLVGMASTYPAHVSGLVTDSAAGATALSAGVKSYNGAIAVDVDKKPLPTVLQWAKEKGMKTGVAVTSQINHATPASYAVHNDSRKNYDAIADSMFDHKINGQFVLDVMLGGGWDYFIRDDRNIVDEFKQAGYHYISDVNQLSNTPADKPLLGLFADTGMDWALDMPNQPRLKAMTETAVKHLENDKGFFLLVEGSQVDWAEHGNDIASAMAEMHDLALTLEWLEQYVEQHPDTLVVVTADHSTGGLTIGANGKYEWKPAPLKSLKASPINIARLAVKSKTPSSVVAEQTGLRLTSKEKKAINKTEKDEKAMFKAITKLLDKRSNTGWTSSGHTAVDVQVFAMGKWKQQFAGHIDNTDIPKTLFQMLGKPQ</sequence>
<comment type="similarity">
    <text evidence="3 9">Belongs to the alkaline phosphatase family.</text>
</comment>
<name>A0ABT3ACQ7_9ALTE</name>
<keyword evidence="12" id="KW-1185">Reference proteome</keyword>
<keyword evidence="4" id="KW-0597">Phosphoprotein</keyword>
<gene>
    <name evidence="11" type="ORF">OE749_15365</name>
</gene>
<comment type="caution">
    <text evidence="11">The sequence shown here is derived from an EMBL/GenBank/DDBJ whole genome shotgun (WGS) entry which is preliminary data.</text>
</comment>
<evidence type="ECO:0000256" key="8">
    <source>
        <dbReference type="ARBA" id="ARBA00022842"/>
    </source>
</evidence>
<dbReference type="PROSITE" id="PS00123">
    <property type="entry name" value="ALKALINE_PHOSPHATASE"/>
    <property type="match status" value="1"/>
</dbReference>
<dbReference type="InterPro" id="IPR017850">
    <property type="entry name" value="Alkaline_phosphatase_core_sf"/>
</dbReference>